<dbReference type="InterPro" id="IPR003731">
    <property type="entry name" value="Di-Nase_FeMo-co_biosynth"/>
</dbReference>
<sequence length="251" mass="26915">MARPSKCRRVCRMPKCREFVGYNSHMPDGGDSLLLTVEEYETLRLIDYAGMNQEACASQMNASRTTIQSIYTSARRKLARFIVEGGRLRIEGGHFEICGQACIQPGQRHLKGDRHMKIAVTYENGQVFQHFGHTQAFKIYTTQDGKVTASEVVDTNGSGHGALAGFLKAFDVDVLICGGIGAGAKNALAEAGIRLYAGACGDADAQVASFLEGNLTYDPNTECHHHDHEGGHSCGGHEGGCGGHSGGCHQA</sequence>
<dbReference type="PANTHER" id="PTHR42983:SF1">
    <property type="entry name" value="IRON-MOLYBDENUM PROTEIN"/>
    <property type="match status" value="1"/>
</dbReference>
<dbReference type="EMBL" id="DVLT01000068">
    <property type="protein sequence ID" value="HIU03704.1"/>
    <property type="molecule type" value="Genomic_DNA"/>
</dbReference>
<protein>
    <submittedName>
        <fullName evidence="2">DUF134 domain-containing protein</fullName>
    </submittedName>
</protein>
<dbReference type="CDD" id="cd00851">
    <property type="entry name" value="MTH1175"/>
    <property type="match status" value="1"/>
</dbReference>
<dbReference type="SUPFAM" id="SSF53146">
    <property type="entry name" value="Nitrogenase accessory factor-like"/>
    <property type="match status" value="1"/>
</dbReference>
<dbReference type="InterPro" id="IPR002852">
    <property type="entry name" value="UPF0251"/>
</dbReference>
<reference evidence="2" key="1">
    <citation type="submission" date="2020-10" db="EMBL/GenBank/DDBJ databases">
        <authorList>
            <person name="Gilroy R."/>
        </authorList>
    </citation>
    <scope>NUCLEOTIDE SEQUENCE</scope>
    <source>
        <strain evidence="2">CHK187-14744</strain>
    </source>
</reference>
<feature type="domain" description="Dinitrogenase iron-molybdenum cofactor biosynthesis" evidence="1">
    <location>
        <begin position="124"/>
        <end position="211"/>
    </location>
</feature>
<dbReference type="Proteomes" id="UP000824164">
    <property type="component" value="Unassembled WGS sequence"/>
</dbReference>
<proteinExistence type="predicted"/>
<comment type="caution">
    <text evidence="2">The sequence shown here is derived from an EMBL/GenBank/DDBJ whole genome shotgun (WGS) entry which is preliminary data.</text>
</comment>
<dbReference type="AlphaFoldDB" id="A0A9D1HI53"/>
<dbReference type="InterPro" id="IPR013324">
    <property type="entry name" value="RNA_pol_sigma_r3/r4-like"/>
</dbReference>
<dbReference type="SUPFAM" id="SSF88659">
    <property type="entry name" value="Sigma3 and sigma4 domains of RNA polymerase sigma factors"/>
    <property type="match status" value="1"/>
</dbReference>
<accession>A0A9D1HI53</accession>
<dbReference type="Gene3D" id="3.30.420.130">
    <property type="entry name" value="Dinitrogenase iron-molybdenum cofactor biosynthesis domain"/>
    <property type="match status" value="1"/>
</dbReference>
<dbReference type="Pfam" id="PF02579">
    <property type="entry name" value="Nitro_FeMo-Co"/>
    <property type="match status" value="1"/>
</dbReference>
<gene>
    <name evidence="2" type="ORF">IAB63_10675</name>
</gene>
<dbReference type="InterPro" id="IPR033913">
    <property type="entry name" value="MTH1175_dom"/>
</dbReference>
<dbReference type="PANTHER" id="PTHR42983">
    <property type="entry name" value="DINITROGENASE IRON-MOLYBDENUM COFACTOR PROTEIN-RELATED"/>
    <property type="match status" value="1"/>
</dbReference>
<evidence type="ECO:0000313" key="2">
    <source>
        <dbReference type="EMBL" id="HIU03704.1"/>
    </source>
</evidence>
<evidence type="ECO:0000313" key="3">
    <source>
        <dbReference type="Proteomes" id="UP000824164"/>
    </source>
</evidence>
<evidence type="ECO:0000259" key="1">
    <source>
        <dbReference type="Pfam" id="PF02579"/>
    </source>
</evidence>
<organism evidence="2 3">
    <name type="scientific">Candidatus Onthocola gallistercoris</name>
    <dbReference type="NCBI Taxonomy" id="2840876"/>
    <lineage>
        <taxon>Bacteria</taxon>
        <taxon>Bacillati</taxon>
        <taxon>Bacillota</taxon>
        <taxon>Bacilli</taxon>
        <taxon>Candidatus Onthocola</taxon>
    </lineage>
</organism>
<reference evidence="2" key="2">
    <citation type="journal article" date="2021" name="PeerJ">
        <title>Extensive microbial diversity within the chicken gut microbiome revealed by metagenomics and culture.</title>
        <authorList>
            <person name="Gilroy R."/>
            <person name="Ravi A."/>
            <person name="Getino M."/>
            <person name="Pursley I."/>
            <person name="Horton D.L."/>
            <person name="Alikhan N.F."/>
            <person name="Baker D."/>
            <person name="Gharbi K."/>
            <person name="Hall N."/>
            <person name="Watson M."/>
            <person name="Adriaenssens E.M."/>
            <person name="Foster-Nyarko E."/>
            <person name="Jarju S."/>
            <person name="Secka A."/>
            <person name="Antonio M."/>
            <person name="Oren A."/>
            <person name="Chaudhuri R.R."/>
            <person name="La Ragione R."/>
            <person name="Hildebrand F."/>
            <person name="Pallen M.J."/>
        </authorList>
    </citation>
    <scope>NUCLEOTIDE SEQUENCE</scope>
    <source>
        <strain evidence="2">CHK187-14744</strain>
    </source>
</reference>
<name>A0A9D1HI53_9FIRM</name>
<dbReference type="InterPro" id="IPR036105">
    <property type="entry name" value="DiNase_FeMo-co_biosyn_sf"/>
</dbReference>
<dbReference type="Pfam" id="PF02001">
    <property type="entry name" value="DUF134"/>
    <property type="match status" value="1"/>
</dbReference>